<dbReference type="PANTHER" id="PTHR11439:SF467">
    <property type="entry name" value="INTEGRASE CATALYTIC DOMAIN-CONTAINING PROTEIN"/>
    <property type="match status" value="1"/>
</dbReference>
<dbReference type="AlphaFoldDB" id="A0A9Q3QDY7"/>
<evidence type="ECO:0000313" key="1">
    <source>
        <dbReference type="EMBL" id="MBW0592867.1"/>
    </source>
</evidence>
<evidence type="ECO:0000313" key="2">
    <source>
        <dbReference type="Proteomes" id="UP000765509"/>
    </source>
</evidence>
<evidence type="ECO:0008006" key="3">
    <source>
        <dbReference type="Google" id="ProtNLM"/>
    </source>
</evidence>
<proteinExistence type="predicted"/>
<dbReference type="EMBL" id="AVOT02150814">
    <property type="protein sequence ID" value="MBW0592867.1"/>
    <property type="molecule type" value="Genomic_DNA"/>
</dbReference>
<dbReference type="PANTHER" id="PTHR11439">
    <property type="entry name" value="GAG-POL-RELATED RETROTRANSPOSON"/>
    <property type="match status" value="1"/>
</dbReference>
<dbReference type="Proteomes" id="UP000765509">
    <property type="component" value="Unassembled WGS sequence"/>
</dbReference>
<accession>A0A9Q3QDY7</accession>
<organism evidence="1 2">
    <name type="scientific">Austropuccinia psidii MF-1</name>
    <dbReference type="NCBI Taxonomy" id="1389203"/>
    <lineage>
        <taxon>Eukaryota</taxon>
        <taxon>Fungi</taxon>
        <taxon>Dikarya</taxon>
        <taxon>Basidiomycota</taxon>
        <taxon>Pucciniomycotina</taxon>
        <taxon>Pucciniomycetes</taxon>
        <taxon>Pucciniales</taxon>
        <taxon>Sphaerophragmiaceae</taxon>
        <taxon>Austropuccinia</taxon>
    </lineage>
</organism>
<dbReference type="CDD" id="cd09272">
    <property type="entry name" value="RNase_HI_RT_Ty1"/>
    <property type="match status" value="1"/>
</dbReference>
<reference evidence="1" key="1">
    <citation type="submission" date="2021-03" db="EMBL/GenBank/DDBJ databases">
        <title>Draft genome sequence of rust myrtle Austropuccinia psidii MF-1, a brazilian biotype.</title>
        <authorList>
            <person name="Quecine M.C."/>
            <person name="Pachon D.M.R."/>
            <person name="Bonatelli M.L."/>
            <person name="Correr F.H."/>
            <person name="Franceschini L.M."/>
            <person name="Leite T.F."/>
            <person name="Margarido G.R.A."/>
            <person name="Almeida C.A."/>
            <person name="Ferrarezi J.A."/>
            <person name="Labate C.A."/>
        </authorList>
    </citation>
    <scope>NUCLEOTIDE SEQUENCE</scope>
    <source>
        <strain evidence="1">MF-1</strain>
    </source>
</reference>
<protein>
    <recommendedName>
        <fullName evidence="3">Reverse transcriptase Ty1/copia-type domain-containing protein</fullName>
    </recommendedName>
</protein>
<comment type="caution">
    <text evidence="1">The sequence shown here is derived from an EMBL/GenBank/DDBJ whole genome shotgun (WGS) entry which is preliminary data.</text>
</comment>
<gene>
    <name evidence="1" type="ORF">O181_132582</name>
</gene>
<keyword evidence="2" id="KW-1185">Reference proteome</keyword>
<name>A0A9Q3QDY7_9BASI</name>
<sequence length="220" mass="24452">MDNCKPVSTPLVPNQHLLAATGIEEAEFTALGINYCSAIGSLNYLSTTTQPDLSFESDADWGNFHETQRSVTSYLTNFNGCLILCKTFKQPTVSLPTLEAKYKSLCDLTSKLLWLHQWCEETSLLPDSPPILVHEDNQGCISTANGDSSINSKRMKHVDIQLHFVKEAIKTSRIRLVYTATNDILANFLTKSTPWATFCHSLKLLSVVCLGVRGGGKYRY</sequence>